<comment type="caution">
    <text evidence="1">The sequence shown here is derived from an EMBL/GenBank/DDBJ whole genome shotgun (WGS) entry which is preliminary data.</text>
</comment>
<keyword evidence="2" id="KW-1185">Reference proteome</keyword>
<gene>
    <name evidence="1" type="ORF">NC653_015735</name>
</gene>
<accession>A0AAD6QL72</accession>
<dbReference type="AlphaFoldDB" id="A0AAD6QL72"/>
<dbReference type="Proteomes" id="UP001164929">
    <property type="component" value="Chromosome 6"/>
</dbReference>
<organism evidence="1 2">
    <name type="scientific">Populus alba x Populus x berolinensis</name>
    <dbReference type="NCBI Taxonomy" id="444605"/>
    <lineage>
        <taxon>Eukaryota</taxon>
        <taxon>Viridiplantae</taxon>
        <taxon>Streptophyta</taxon>
        <taxon>Embryophyta</taxon>
        <taxon>Tracheophyta</taxon>
        <taxon>Spermatophyta</taxon>
        <taxon>Magnoliopsida</taxon>
        <taxon>eudicotyledons</taxon>
        <taxon>Gunneridae</taxon>
        <taxon>Pentapetalae</taxon>
        <taxon>rosids</taxon>
        <taxon>fabids</taxon>
        <taxon>Malpighiales</taxon>
        <taxon>Salicaceae</taxon>
        <taxon>Saliceae</taxon>
        <taxon>Populus</taxon>
    </lineage>
</organism>
<dbReference type="EMBL" id="JAQIZT010000006">
    <property type="protein sequence ID" value="KAJ6992441.1"/>
    <property type="molecule type" value="Genomic_DNA"/>
</dbReference>
<name>A0AAD6QL72_9ROSI</name>
<sequence>MRNNKGLVELCGCYKVLGSFSQTTVEPLRFKDVLECLIYKDMHDVSIKLDAKIVVDGMFKLFTNISKLMLCLRIAKFYYKRN</sequence>
<proteinExistence type="predicted"/>
<reference evidence="1" key="1">
    <citation type="journal article" date="2023" name="Mol. Ecol. Resour.">
        <title>Chromosome-level genome assembly of a triploid poplar Populus alba 'Berolinensis'.</title>
        <authorList>
            <person name="Chen S."/>
            <person name="Yu Y."/>
            <person name="Wang X."/>
            <person name="Wang S."/>
            <person name="Zhang T."/>
            <person name="Zhou Y."/>
            <person name="He R."/>
            <person name="Meng N."/>
            <person name="Wang Y."/>
            <person name="Liu W."/>
            <person name="Liu Z."/>
            <person name="Liu J."/>
            <person name="Guo Q."/>
            <person name="Huang H."/>
            <person name="Sederoff R.R."/>
            <person name="Wang G."/>
            <person name="Qu G."/>
            <person name="Chen S."/>
        </authorList>
    </citation>
    <scope>NUCLEOTIDE SEQUENCE</scope>
    <source>
        <strain evidence="1">SC-2020</strain>
    </source>
</reference>
<evidence type="ECO:0000313" key="1">
    <source>
        <dbReference type="EMBL" id="KAJ6992441.1"/>
    </source>
</evidence>
<protein>
    <submittedName>
        <fullName evidence="1">Uncharacterized protein</fullName>
    </submittedName>
</protein>
<evidence type="ECO:0000313" key="2">
    <source>
        <dbReference type="Proteomes" id="UP001164929"/>
    </source>
</evidence>